<dbReference type="CDD" id="cd13661">
    <property type="entry name" value="PBP2_PotD_PotF_like_1"/>
    <property type="match status" value="1"/>
</dbReference>
<dbReference type="SUPFAM" id="SSF53850">
    <property type="entry name" value="Periplasmic binding protein-like II"/>
    <property type="match status" value="1"/>
</dbReference>
<organism evidence="5">
    <name type="scientific">Opuntia streptacantha</name>
    <name type="common">Prickly pear cactus</name>
    <name type="synonym">Opuntia cardona</name>
    <dbReference type="NCBI Taxonomy" id="393608"/>
    <lineage>
        <taxon>Eukaryota</taxon>
        <taxon>Viridiplantae</taxon>
        <taxon>Streptophyta</taxon>
        <taxon>Embryophyta</taxon>
        <taxon>Tracheophyta</taxon>
        <taxon>Spermatophyta</taxon>
        <taxon>Magnoliopsida</taxon>
        <taxon>eudicotyledons</taxon>
        <taxon>Gunneridae</taxon>
        <taxon>Pentapetalae</taxon>
        <taxon>Caryophyllales</taxon>
        <taxon>Cactineae</taxon>
        <taxon>Cactaceae</taxon>
        <taxon>Opuntioideae</taxon>
        <taxon>Opuntia</taxon>
    </lineage>
</organism>
<comment type="subcellular location">
    <subcellularLocation>
        <location evidence="1">Periplasm</location>
    </subcellularLocation>
</comment>
<accession>A0A7C9ACB4</accession>
<evidence type="ECO:0000256" key="1">
    <source>
        <dbReference type="ARBA" id="ARBA00004418"/>
    </source>
</evidence>
<dbReference type="GO" id="GO:0019808">
    <property type="term" value="F:polyamine binding"/>
    <property type="evidence" value="ECO:0007669"/>
    <property type="project" value="InterPro"/>
</dbReference>
<dbReference type="InterPro" id="IPR001188">
    <property type="entry name" value="Sperm_putr-bd"/>
</dbReference>
<evidence type="ECO:0000256" key="4">
    <source>
        <dbReference type="ARBA" id="ARBA00022764"/>
    </source>
</evidence>
<keyword evidence="2" id="KW-0813">Transport</keyword>
<evidence type="ECO:0000256" key="2">
    <source>
        <dbReference type="ARBA" id="ARBA00022448"/>
    </source>
</evidence>
<evidence type="ECO:0000313" key="5">
    <source>
        <dbReference type="EMBL" id="MBA4664952.1"/>
    </source>
</evidence>
<dbReference type="PANTHER" id="PTHR30222:SF17">
    <property type="entry name" value="SPERMIDINE_PUTRESCINE-BINDING PERIPLASMIC PROTEIN"/>
    <property type="match status" value="1"/>
</dbReference>
<keyword evidence="3" id="KW-0732">Signal</keyword>
<name>A0A7C9ACB4_OPUST</name>
<reference evidence="5" key="1">
    <citation type="journal article" date="2013" name="J. Plant Res.">
        <title>Effect of fungi and light on seed germination of three Opuntia species from semiarid lands of central Mexico.</title>
        <authorList>
            <person name="Delgado-Sanchez P."/>
            <person name="Jimenez-Bremont J.F."/>
            <person name="Guerrero-Gonzalez Mde L."/>
            <person name="Flores J."/>
        </authorList>
    </citation>
    <scope>NUCLEOTIDE SEQUENCE</scope>
    <source>
        <tissue evidence="5">Cladode</tissue>
    </source>
</reference>
<reference evidence="5" key="2">
    <citation type="submission" date="2020-07" db="EMBL/GenBank/DDBJ databases">
        <authorList>
            <person name="Vera ALvarez R."/>
            <person name="Arias-Moreno D.M."/>
            <person name="Jimenez-Jacinto V."/>
            <person name="Jimenez-Bremont J.F."/>
            <person name="Swaminathan K."/>
            <person name="Moose S.P."/>
            <person name="Guerrero-Gonzalez M.L."/>
            <person name="Marino-Ramirez L."/>
            <person name="Landsman D."/>
            <person name="Rodriguez-Kessler M."/>
            <person name="Delgado-Sanchez P."/>
        </authorList>
    </citation>
    <scope>NUCLEOTIDE SEQUENCE</scope>
    <source>
        <tissue evidence="5">Cladode</tissue>
    </source>
</reference>
<dbReference type="PANTHER" id="PTHR30222">
    <property type="entry name" value="SPERMIDINE/PUTRESCINE-BINDING PERIPLASMIC PROTEIN"/>
    <property type="match status" value="1"/>
</dbReference>
<dbReference type="EMBL" id="GISG01225723">
    <property type="protein sequence ID" value="MBA4664952.1"/>
    <property type="molecule type" value="Transcribed_RNA"/>
</dbReference>
<dbReference type="AlphaFoldDB" id="A0A7C9ACB4"/>
<dbReference type="PRINTS" id="PR00909">
    <property type="entry name" value="SPERMDNBNDNG"/>
</dbReference>
<dbReference type="Pfam" id="PF13343">
    <property type="entry name" value="SBP_bac_6"/>
    <property type="match status" value="1"/>
</dbReference>
<keyword evidence="4" id="KW-0574">Periplasm</keyword>
<dbReference type="Gene3D" id="3.40.190.10">
    <property type="entry name" value="Periplasmic binding protein-like II"/>
    <property type="match status" value="1"/>
</dbReference>
<sequence>MNLTTLGSLPEPVVRFSNPNHPFCLFTYNRSQSLFSRNCLSFSLLKAPINGQLCVKSLVSSSSSECSCLKLPRALVELSASSLLLLTLGIFTLSSSAKAPAALAAVNAPVSQTVQEEKNEKDSTSGQKHPLNLKDEKLEEAFEKWKSKVYPLTVPLRVVALKYSVPPAWIKDFIQSQGRRSKLSIQPRGTLESIFSELLRPLKKAEASRSAITADLITLGDSWLDLAIGNAVIEPMQGAEDHDWFRGLTEKWKVYLRRNNEGKIDPEGRIWAVPYRWGSMVIAYKKSKFDKLGLAPVDDWADLWRPELAGRIAMVDSPREVVGAVLKYMGASYNTDDIRKDIPGGISAVQQNLALLTKQVLLFDSRSYLKAFYVGDAWVAVGWSSDILPTAKRMSGVAVVVPKSGASLWADLWAIPATTRCPPMKEVGGRIRGPSPLIHQWLEFCLQPARELPFKQGVFSGASPSALTDDDGLITSQASEVLPKGAPKLMTNLVAGVPPSEILARCEFLQPLSESTLSDYKQLISTLGKPRRGLIQQFFSNVLRATWLKQLVFRSENQ</sequence>
<proteinExistence type="predicted"/>
<protein>
    <submittedName>
        <fullName evidence="5">Uncharacterized protein</fullName>
    </submittedName>
</protein>
<evidence type="ECO:0000256" key="3">
    <source>
        <dbReference type="ARBA" id="ARBA00022729"/>
    </source>
</evidence>
<dbReference type="GO" id="GO:0015846">
    <property type="term" value="P:polyamine transport"/>
    <property type="evidence" value="ECO:0007669"/>
    <property type="project" value="InterPro"/>
</dbReference>